<dbReference type="SUPFAM" id="SSF52047">
    <property type="entry name" value="RNI-like"/>
    <property type="match status" value="1"/>
</dbReference>
<feature type="compositionally biased region" description="Acidic residues" evidence="1">
    <location>
        <begin position="333"/>
        <end position="342"/>
    </location>
</feature>
<feature type="compositionally biased region" description="Basic and acidic residues" evidence="1">
    <location>
        <begin position="843"/>
        <end position="855"/>
    </location>
</feature>
<organism evidence="2 3">
    <name type="scientific">Trametes cubensis</name>
    <dbReference type="NCBI Taxonomy" id="1111947"/>
    <lineage>
        <taxon>Eukaryota</taxon>
        <taxon>Fungi</taxon>
        <taxon>Dikarya</taxon>
        <taxon>Basidiomycota</taxon>
        <taxon>Agaricomycotina</taxon>
        <taxon>Agaricomycetes</taxon>
        <taxon>Polyporales</taxon>
        <taxon>Polyporaceae</taxon>
        <taxon>Trametes</taxon>
    </lineage>
</organism>
<feature type="compositionally biased region" description="Acidic residues" evidence="1">
    <location>
        <begin position="387"/>
        <end position="399"/>
    </location>
</feature>
<feature type="compositionally biased region" description="Polar residues" evidence="1">
    <location>
        <begin position="657"/>
        <end position="668"/>
    </location>
</feature>
<dbReference type="EMBL" id="JAPEVG010000121">
    <property type="protein sequence ID" value="KAJ8482147.1"/>
    <property type="molecule type" value="Genomic_DNA"/>
</dbReference>
<protein>
    <submittedName>
        <fullName evidence="2">Uncharacterized protein</fullName>
    </submittedName>
</protein>
<feature type="compositionally biased region" description="Polar residues" evidence="1">
    <location>
        <begin position="636"/>
        <end position="646"/>
    </location>
</feature>
<feature type="compositionally biased region" description="Low complexity" evidence="1">
    <location>
        <begin position="532"/>
        <end position="548"/>
    </location>
</feature>
<comment type="caution">
    <text evidence="2">The sequence shown here is derived from an EMBL/GenBank/DDBJ whole genome shotgun (WGS) entry which is preliminary data.</text>
</comment>
<dbReference type="InterPro" id="IPR032675">
    <property type="entry name" value="LRR_dom_sf"/>
</dbReference>
<sequence>MSHKPIVLWAPKAKLASDGACTTILQYELPPAPSTIRPPYQSLDNAEHKLRYVPPLTYFCIKSLAEYPDELHSLGPVKLQYQAPHSRNQFDILSALIPTYRPFSPHVDAFDISLVDPRLWACLIQLYEGLPPIFRQYTLPLSDVHLPLLQAIPSSTHFSLITVLSLRRCRILTDDNAVELRHLHTLVALDASMTGLGTWGIQRLAKSLTWSDPEHDRPYQRRGPWGLRILYLRDCINVDDGILSWLTHFPLLCVIDLRGTTCRPWKHPNLPFEETPYPELYPPTELNDALSRLPGRKLFSHPSPFILNVNELYHKPPPQRVYEHPLNHLYSDTVDEESDDERAENRDEQPPTGRRDVFLPYTYEPPRGSPTPPQLPTTNVETHPHDDEDNYENDVEGSNESEGNCSKEDEDQYLEPQPPGPWDMGDPGWAQGLVTRTPPPEPDPDSDSELWMNSTATEERSRFLVEHEAVMFYAKPRPNDRWAAQEDFDARLQKLDKAREVQASLAAARTKTDPLMLYRPPPPWHTLPTSPPAKAARSTTASSTSKRSMPQSVFADAQRAHDPVPETQRLKRKHSGLDETASVDQARRRMHALSSIQSMFTMVQKRTETKPADDRDGNHSGAMPLGRVNPFARSAQGGSNKSTSQAAKRKAPPKSSICPSASHLQTRKPSTGGSGPSPAAPPRHQVASSEQPRSPSNPTKSTSVGHTSSKAPTSTRPCANASEQPVTTTSTADASATAAFSSTRPQKKLKPITSLTVPDWPNAHHKPLSHHKPKPTSVAPPTKPAKQTTLPVHRTEPKTERLVASREDPGAARGKEIGMGQRRVSAPVATSRRLEMTTALPGKSERAEGKGEGLTRKASGKTKQSKGGGFDWKTWSAGQS</sequence>
<reference evidence="2" key="1">
    <citation type="submission" date="2022-11" db="EMBL/GenBank/DDBJ databases">
        <title>Genome Sequence of Cubamyces cubensis.</title>
        <authorList>
            <person name="Buettner E."/>
        </authorList>
    </citation>
    <scope>NUCLEOTIDE SEQUENCE</scope>
    <source>
        <strain evidence="2">MPL-01</strain>
    </source>
</reference>
<gene>
    <name evidence="2" type="ORF">ONZ51_g5543</name>
</gene>
<feature type="compositionally biased region" description="Basic residues" evidence="1">
    <location>
        <begin position="763"/>
        <end position="774"/>
    </location>
</feature>
<keyword evidence="3" id="KW-1185">Reference proteome</keyword>
<feature type="compositionally biased region" description="Basic and acidic residues" evidence="1">
    <location>
        <begin position="605"/>
        <end position="618"/>
    </location>
</feature>
<evidence type="ECO:0000256" key="1">
    <source>
        <dbReference type="SAM" id="MobiDB-lite"/>
    </source>
</evidence>
<dbReference type="Gene3D" id="3.80.10.10">
    <property type="entry name" value="Ribonuclease Inhibitor"/>
    <property type="match status" value="1"/>
</dbReference>
<dbReference type="AlphaFoldDB" id="A0AAD7TTR5"/>
<feature type="region of interest" description="Disordered" evidence="1">
    <location>
        <begin position="333"/>
        <end position="460"/>
    </location>
</feature>
<proteinExistence type="predicted"/>
<dbReference type="Proteomes" id="UP001215151">
    <property type="component" value="Unassembled WGS sequence"/>
</dbReference>
<feature type="compositionally biased region" description="Polar residues" evidence="1">
    <location>
        <begin position="686"/>
        <end position="726"/>
    </location>
</feature>
<feature type="compositionally biased region" description="Basic and acidic residues" evidence="1">
    <location>
        <begin position="793"/>
        <end position="816"/>
    </location>
</feature>
<feature type="compositionally biased region" description="Low complexity" evidence="1">
    <location>
        <begin position="727"/>
        <end position="743"/>
    </location>
</feature>
<name>A0AAD7TTR5_9APHY</name>
<evidence type="ECO:0000313" key="3">
    <source>
        <dbReference type="Proteomes" id="UP001215151"/>
    </source>
</evidence>
<evidence type="ECO:0000313" key="2">
    <source>
        <dbReference type="EMBL" id="KAJ8482147.1"/>
    </source>
</evidence>
<accession>A0AAD7TTR5</accession>
<feature type="region of interest" description="Disordered" evidence="1">
    <location>
        <begin position="512"/>
        <end position="880"/>
    </location>
</feature>
<feature type="compositionally biased region" description="Basic and acidic residues" evidence="1">
    <location>
        <begin position="343"/>
        <end position="357"/>
    </location>
</feature>
<feature type="compositionally biased region" description="Pro residues" evidence="1">
    <location>
        <begin position="519"/>
        <end position="531"/>
    </location>
</feature>